<keyword evidence="11" id="KW-0833">Ubl conjugation pathway</keyword>
<feature type="domain" description="Pex N-terminal" evidence="17">
    <location>
        <begin position="14"/>
        <end position="230"/>
    </location>
</feature>
<keyword evidence="10" id="KW-0863">Zinc-finger</keyword>
<keyword evidence="16" id="KW-0576">Peroxisome</keyword>
<keyword evidence="12" id="KW-0862">Zinc</keyword>
<keyword evidence="8" id="KW-0812">Transmembrane</keyword>
<gene>
    <name evidence="18" type="ORF">KASA_0Q03201G</name>
</gene>
<evidence type="ECO:0000256" key="2">
    <source>
        <dbReference type="ARBA" id="ARBA00004585"/>
    </source>
</evidence>
<reference evidence="18 19" key="1">
    <citation type="submission" date="2017-04" db="EMBL/GenBank/DDBJ databases">
        <authorList>
            <person name="Afonso C.L."/>
            <person name="Miller P.J."/>
            <person name="Scott M.A."/>
            <person name="Spackman E."/>
            <person name="Goraichik I."/>
            <person name="Dimitrov K.M."/>
            <person name="Suarez D.L."/>
            <person name="Swayne D.E."/>
        </authorList>
    </citation>
    <scope>NUCLEOTIDE SEQUENCE [LARGE SCALE GENOMIC DNA]</scope>
</reference>
<evidence type="ECO:0000256" key="5">
    <source>
        <dbReference type="ARBA" id="ARBA00012483"/>
    </source>
</evidence>
<sequence length="304" mass="34688">MSRVAQLDSRILDDELHSVLLRDLNHAIYAGNDENEPGHLGWKNTDEWRLVCDTLLYMFVVKKGNNGWLSLLRFISNSKSQKLKGKEVEEAEEEETYGTRLNGLSYKSPMRGTLYLTAVLSKYLLAKSDKVLPSQNKRLVKLLRLLTSLAEVLNFANFIVTGNYISILNRILGLKMASKGANNIMPLGQFSEQSRLATMEVQNRQLLWNAVLELLNMTVLLPNSRTFFYTWQSKTEKHTTAIIGSQLDIRHCSLCNEPPSNPYILDCCQATYCYWCCCKVLEWRQCSNCKEKGLLQASPLYTTV</sequence>
<dbReference type="PANTHER" id="PTHR23350:SF0">
    <property type="entry name" value="PEROXISOME BIOGENESIS FACTOR 10"/>
    <property type="match status" value="1"/>
</dbReference>
<evidence type="ECO:0000256" key="9">
    <source>
        <dbReference type="ARBA" id="ARBA00022723"/>
    </source>
</evidence>
<protein>
    <recommendedName>
        <fullName evidence="5">RING-type E3 ubiquitin transferase</fullName>
        <ecNumber evidence="5">2.3.2.27</ecNumber>
    </recommendedName>
</protein>
<evidence type="ECO:0000256" key="13">
    <source>
        <dbReference type="ARBA" id="ARBA00022927"/>
    </source>
</evidence>
<keyword evidence="9" id="KW-0479">Metal-binding</keyword>
<evidence type="ECO:0000256" key="6">
    <source>
        <dbReference type="ARBA" id="ARBA00022448"/>
    </source>
</evidence>
<dbReference type="OrthoDB" id="1701437at2759"/>
<dbReference type="STRING" id="1789683.A0A1X7QWW2"/>
<evidence type="ECO:0000256" key="4">
    <source>
        <dbReference type="ARBA" id="ARBA00008704"/>
    </source>
</evidence>
<evidence type="ECO:0000256" key="12">
    <source>
        <dbReference type="ARBA" id="ARBA00022833"/>
    </source>
</evidence>
<dbReference type="GO" id="GO:0008270">
    <property type="term" value="F:zinc ion binding"/>
    <property type="evidence" value="ECO:0007669"/>
    <property type="project" value="UniProtKB-KW"/>
</dbReference>
<proteinExistence type="inferred from homology"/>
<dbReference type="GO" id="GO:0016874">
    <property type="term" value="F:ligase activity"/>
    <property type="evidence" value="ECO:0007669"/>
    <property type="project" value="UniProtKB-KW"/>
</dbReference>
<dbReference type="InterPro" id="IPR025654">
    <property type="entry name" value="PEX2/10"/>
</dbReference>
<dbReference type="GO" id="GO:0061630">
    <property type="term" value="F:ubiquitin protein ligase activity"/>
    <property type="evidence" value="ECO:0007669"/>
    <property type="project" value="UniProtKB-EC"/>
</dbReference>
<evidence type="ECO:0000256" key="15">
    <source>
        <dbReference type="ARBA" id="ARBA00023136"/>
    </source>
</evidence>
<comment type="subcellular location">
    <subcellularLocation>
        <location evidence="2">Peroxisome membrane</location>
        <topology evidence="2">Multi-pass membrane protein</topology>
    </subcellularLocation>
</comment>
<accession>A0A1X7QWW2</accession>
<keyword evidence="6" id="KW-0813">Transport</keyword>
<comment type="similarity">
    <text evidence="4">Belongs to the pex2/pex10/pex12 family.</text>
</comment>
<evidence type="ECO:0000313" key="19">
    <source>
        <dbReference type="Proteomes" id="UP000196158"/>
    </source>
</evidence>
<keyword evidence="14" id="KW-1133">Transmembrane helix</keyword>
<dbReference type="Proteomes" id="UP000196158">
    <property type="component" value="Unassembled WGS sequence"/>
</dbReference>
<dbReference type="InterPro" id="IPR006845">
    <property type="entry name" value="Pex_N"/>
</dbReference>
<evidence type="ECO:0000259" key="17">
    <source>
        <dbReference type="Pfam" id="PF04757"/>
    </source>
</evidence>
<keyword evidence="15" id="KW-0472">Membrane</keyword>
<keyword evidence="7" id="KW-0808">Transferase</keyword>
<evidence type="ECO:0000256" key="3">
    <source>
        <dbReference type="ARBA" id="ARBA00004906"/>
    </source>
</evidence>
<dbReference type="AlphaFoldDB" id="A0A1X7QWW2"/>
<comment type="pathway">
    <text evidence="3">Protein modification; protein ubiquitination.</text>
</comment>
<dbReference type="GO" id="GO:0005778">
    <property type="term" value="C:peroxisomal membrane"/>
    <property type="evidence" value="ECO:0007669"/>
    <property type="project" value="UniProtKB-SubCell"/>
</dbReference>
<keyword evidence="18" id="KW-0436">Ligase</keyword>
<evidence type="ECO:0000256" key="11">
    <source>
        <dbReference type="ARBA" id="ARBA00022786"/>
    </source>
</evidence>
<name>A0A1X7QWW2_9SACH</name>
<dbReference type="PANTHER" id="PTHR23350">
    <property type="entry name" value="PEROXISOME ASSEMBLY PROTEIN 10"/>
    <property type="match status" value="1"/>
</dbReference>
<dbReference type="EMBL" id="FXLY01000002">
    <property type="protein sequence ID" value="SMN17935.1"/>
    <property type="molecule type" value="Genomic_DNA"/>
</dbReference>
<evidence type="ECO:0000256" key="16">
    <source>
        <dbReference type="ARBA" id="ARBA00023140"/>
    </source>
</evidence>
<evidence type="ECO:0000256" key="10">
    <source>
        <dbReference type="ARBA" id="ARBA00022771"/>
    </source>
</evidence>
<evidence type="ECO:0000313" key="18">
    <source>
        <dbReference type="EMBL" id="SMN17935.1"/>
    </source>
</evidence>
<comment type="catalytic activity">
    <reaction evidence="1">
        <text>S-ubiquitinyl-[E2 ubiquitin-conjugating enzyme]-L-cysteine + [acceptor protein]-L-lysine = [E2 ubiquitin-conjugating enzyme]-L-cysteine + N(6)-ubiquitinyl-[acceptor protein]-L-lysine.</text>
        <dbReference type="EC" id="2.3.2.27"/>
    </reaction>
</comment>
<evidence type="ECO:0000256" key="14">
    <source>
        <dbReference type="ARBA" id="ARBA00022989"/>
    </source>
</evidence>
<dbReference type="Pfam" id="PF04757">
    <property type="entry name" value="Pex2_Pex12"/>
    <property type="match status" value="1"/>
</dbReference>
<keyword evidence="13" id="KW-0653">Protein transport</keyword>
<evidence type="ECO:0000256" key="1">
    <source>
        <dbReference type="ARBA" id="ARBA00000900"/>
    </source>
</evidence>
<organism evidence="18 19">
    <name type="scientific">Maudiozyma saulgeensis</name>
    <dbReference type="NCBI Taxonomy" id="1789683"/>
    <lineage>
        <taxon>Eukaryota</taxon>
        <taxon>Fungi</taxon>
        <taxon>Dikarya</taxon>
        <taxon>Ascomycota</taxon>
        <taxon>Saccharomycotina</taxon>
        <taxon>Saccharomycetes</taxon>
        <taxon>Saccharomycetales</taxon>
        <taxon>Saccharomycetaceae</taxon>
        <taxon>Maudiozyma</taxon>
    </lineage>
</organism>
<evidence type="ECO:0000256" key="7">
    <source>
        <dbReference type="ARBA" id="ARBA00022679"/>
    </source>
</evidence>
<dbReference type="EC" id="2.3.2.27" evidence="5"/>
<evidence type="ECO:0000256" key="8">
    <source>
        <dbReference type="ARBA" id="ARBA00022692"/>
    </source>
</evidence>
<dbReference type="GO" id="GO:0016567">
    <property type="term" value="P:protein ubiquitination"/>
    <property type="evidence" value="ECO:0007669"/>
    <property type="project" value="UniProtKB-ARBA"/>
</dbReference>
<dbReference type="GO" id="GO:0016562">
    <property type="term" value="P:protein import into peroxisome matrix, receptor recycling"/>
    <property type="evidence" value="ECO:0007669"/>
    <property type="project" value="UniProtKB-ARBA"/>
</dbReference>
<keyword evidence="19" id="KW-1185">Reference proteome</keyword>